<organism evidence="1 2">
    <name type="scientific">Streptosporangium oxazolinicum</name>
    <dbReference type="NCBI Taxonomy" id="909287"/>
    <lineage>
        <taxon>Bacteria</taxon>
        <taxon>Bacillati</taxon>
        <taxon>Actinomycetota</taxon>
        <taxon>Actinomycetes</taxon>
        <taxon>Streptosporangiales</taxon>
        <taxon>Streptosporangiaceae</taxon>
        <taxon>Streptosporangium</taxon>
    </lineage>
</organism>
<proteinExistence type="predicted"/>
<name>A0ABP8B712_9ACTN</name>
<dbReference type="EMBL" id="BAABAQ010000010">
    <property type="protein sequence ID" value="GAA4199661.1"/>
    <property type="molecule type" value="Genomic_DNA"/>
</dbReference>
<evidence type="ECO:0008006" key="3">
    <source>
        <dbReference type="Google" id="ProtNLM"/>
    </source>
</evidence>
<sequence length="500" mass="56276">MPRPTLFRTLLQERHWNSWGVFCPHFEEAARTLSAETNSPRLAAVTVGRRTFDRWISGDWYGRPWPNTARILERLLGFPCADLFSPTPDVLNARATVHDRGGVRASVIIGQRWPTSRLFMSATDDVADSWEMTGRQALDGTTVAVQFHPAFRRGDDVSIYASDTGALRQFLRPARRGLLVGVQEQADDLQLYVVDSSNARRARATFAAQGTHDLPAAHLLDDLTYGILWALIQLDDGLLADDRSLDEERHMLGTYLSLPRSAPSRVTLPDLTTVGSNWLGSAFCAQHIQRRLQGASAPPVFWTREQTGEQASAWLFFRHKIDYLRALSAQYAGTSSPLSRAFCIPEAEVAKSNRYERILLFLAITLMETHGIHVQVIVHPEYSAVDGFALVPEQRAVVANRVRTESLRAADTITRRSELRAYSEAFNDARSRSVMRGPDSETRLRALTGYLDMQWSWLIRRCRELGEHGTASLVRPRSRHISLDALDNVLRFLSTLAPDR</sequence>
<reference evidence="2" key="1">
    <citation type="journal article" date="2019" name="Int. J. Syst. Evol. Microbiol.">
        <title>The Global Catalogue of Microorganisms (GCM) 10K type strain sequencing project: providing services to taxonomists for standard genome sequencing and annotation.</title>
        <authorList>
            <consortium name="The Broad Institute Genomics Platform"/>
            <consortium name="The Broad Institute Genome Sequencing Center for Infectious Disease"/>
            <person name="Wu L."/>
            <person name="Ma J."/>
        </authorList>
    </citation>
    <scope>NUCLEOTIDE SEQUENCE [LARGE SCALE GENOMIC DNA]</scope>
    <source>
        <strain evidence="2">JCM 17388</strain>
    </source>
</reference>
<gene>
    <name evidence="1" type="ORF">GCM10022252_51760</name>
</gene>
<dbReference type="Proteomes" id="UP001501251">
    <property type="component" value="Unassembled WGS sequence"/>
</dbReference>
<evidence type="ECO:0000313" key="1">
    <source>
        <dbReference type="EMBL" id="GAA4199661.1"/>
    </source>
</evidence>
<keyword evidence="2" id="KW-1185">Reference proteome</keyword>
<accession>A0ABP8B712</accession>
<protein>
    <recommendedName>
        <fullName evidence="3">Transcriptional regulator</fullName>
    </recommendedName>
</protein>
<dbReference type="RefSeq" id="WP_344920652.1">
    <property type="nucleotide sequence ID" value="NZ_BAABAQ010000010.1"/>
</dbReference>
<evidence type="ECO:0000313" key="2">
    <source>
        <dbReference type="Proteomes" id="UP001501251"/>
    </source>
</evidence>
<comment type="caution">
    <text evidence="1">The sequence shown here is derived from an EMBL/GenBank/DDBJ whole genome shotgun (WGS) entry which is preliminary data.</text>
</comment>